<keyword evidence="4" id="KW-0111">Calcium/phospholipid-binding</keyword>
<evidence type="ECO:0000313" key="6">
    <source>
        <dbReference type="Proteomes" id="UP000472274"/>
    </source>
</evidence>
<evidence type="ECO:0000313" key="5">
    <source>
        <dbReference type="Ensembl" id="ENSTMTP00000014755.1"/>
    </source>
</evidence>
<keyword evidence="3 4" id="KW-0041">Annexin</keyword>
<dbReference type="GO" id="GO:0005886">
    <property type="term" value="C:plasma membrane"/>
    <property type="evidence" value="ECO:0007669"/>
    <property type="project" value="TreeGrafter"/>
</dbReference>
<dbReference type="GO" id="GO:0097190">
    <property type="term" value="P:apoptotic signaling pathway"/>
    <property type="evidence" value="ECO:0007669"/>
    <property type="project" value="TreeGrafter"/>
</dbReference>
<evidence type="ECO:0000256" key="1">
    <source>
        <dbReference type="ARBA" id="ARBA00007831"/>
    </source>
</evidence>
<dbReference type="SMART" id="SM00335">
    <property type="entry name" value="ANX"/>
    <property type="match status" value="1"/>
</dbReference>
<dbReference type="Proteomes" id="UP000472274">
    <property type="component" value="Unplaced"/>
</dbReference>
<evidence type="ECO:0000256" key="4">
    <source>
        <dbReference type="RuleBase" id="RU003540"/>
    </source>
</evidence>
<dbReference type="Pfam" id="PF00191">
    <property type="entry name" value="Annexin"/>
    <property type="match status" value="1"/>
</dbReference>
<dbReference type="InterPro" id="IPR018502">
    <property type="entry name" value="Annexin_repeat"/>
</dbReference>
<keyword evidence="2 4" id="KW-0677">Repeat</keyword>
<protein>
    <recommendedName>
        <fullName evidence="4">Annexin</fullName>
    </recommendedName>
</protein>
<dbReference type="GO" id="GO:0001786">
    <property type="term" value="F:phosphatidylserine binding"/>
    <property type="evidence" value="ECO:0007669"/>
    <property type="project" value="TreeGrafter"/>
</dbReference>
<accession>A0A674J0M3</accession>
<dbReference type="GeneTree" id="ENSGT00940000158770"/>
<dbReference type="GO" id="GO:0005739">
    <property type="term" value="C:mitochondrion"/>
    <property type="evidence" value="ECO:0007669"/>
    <property type="project" value="GOC"/>
</dbReference>
<dbReference type="PROSITE" id="PS00223">
    <property type="entry name" value="ANNEXIN_1"/>
    <property type="match status" value="1"/>
</dbReference>
<evidence type="ECO:0000256" key="3">
    <source>
        <dbReference type="ARBA" id="ARBA00023216"/>
    </source>
</evidence>
<dbReference type="Ensembl" id="ENSTMTT00000017711.1">
    <property type="protein sequence ID" value="ENSTMTP00000017099.1"/>
    <property type="gene ID" value="ENSTMTG00000012551.1"/>
</dbReference>
<comment type="similarity">
    <text evidence="1 4">Belongs to the annexin family.</text>
</comment>
<dbReference type="PROSITE" id="PS51897">
    <property type="entry name" value="ANNEXIN_2"/>
    <property type="match status" value="1"/>
</dbReference>
<organism evidence="5 6">
    <name type="scientific">Terrapene triunguis</name>
    <name type="common">Three-toed box turtle</name>
    <dbReference type="NCBI Taxonomy" id="2587831"/>
    <lineage>
        <taxon>Eukaryota</taxon>
        <taxon>Metazoa</taxon>
        <taxon>Chordata</taxon>
        <taxon>Craniata</taxon>
        <taxon>Vertebrata</taxon>
        <taxon>Euteleostomi</taxon>
        <taxon>Archelosauria</taxon>
        <taxon>Testudinata</taxon>
        <taxon>Testudines</taxon>
        <taxon>Cryptodira</taxon>
        <taxon>Durocryptodira</taxon>
        <taxon>Testudinoidea</taxon>
        <taxon>Emydidae</taxon>
        <taxon>Terrapene</taxon>
    </lineage>
</organism>
<dbReference type="Gene3D" id="1.10.220.10">
    <property type="entry name" value="Annexin"/>
    <property type="match status" value="1"/>
</dbReference>
<dbReference type="GO" id="GO:0006816">
    <property type="term" value="P:calcium ion transport"/>
    <property type="evidence" value="ECO:0007669"/>
    <property type="project" value="TreeGrafter"/>
</dbReference>
<dbReference type="SUPFAM" id="SSF47874">
    <property type="entry name" value="Annexin"/>
    <property type="match status" value="1"/>
</dbReference>
<dbReference type="FunFam" id="1.10.220.10:FF:000005">
    <property type="entry name" value="Annexin"/>
    <property type="match status" value="1"/>
</dbReference>
<dbReference type="InterPro" id="IPR001464">
    <property type="entry name" value="Annexin"/>
</dbReference>
<dbReference type="InterPro" id="IPR018252">
    <property type="entry name" value="Annexin_repeat_CS"/>
</dbReference>
<proteinExistence type="inferred from homology"/>
<dbReference type="GO" id="GO:0051283">
    <property type="term" value="P:negative regulation of sequestering of calcium ion"/>
    <property type="evidence" value="ECO:0007669"/>
    <property type="project" value="TreeGrafter"/>
</dbReference>
<dbReference type="PRINTS" id="PR00196">
    <property type="entry name" value="ANNEXIN"/>
</dbReference>
<dbReference type="GO" id="GO:0005544">
    <property type="term" value="F:calcium-dependent phospholipid binding"/>
    <property type="evidence" value="ECO:0007669"/>
    <property type="project" value="UniProtKB-KW"/>
</dbReference>
<dbReference type="PANTHER" id="PTHR10502:SF19">
    <property type="entry name" value="ANNEXIN A6"/>
    <property type="match status" value="1"/>
</dbReference>
<dbReference type="GO" id="GO:0005509">
    <property type="term" value="F:calcium ion binding"/>
    <property type="evidence" value="ECO:0007669"/>
    <property type="project" value="InterPro"/>
</dbReference>
<sequence length="148" mass="16443">CPKAWTGSVCAYLSFRPIPAVRSPLVFTWAGFCVIAGTDEGAIIDVVTQRSNAQRQEILRTYKSHFGRDLMADLKSELSGSLAKLILGLMMTPAQFDAKQLKKAMEVNCSVEKFSTAVSEKYLVLIQLLSVDLKALYKGSEYDDRWGK</sequence>
<dbReference type="InterPro" id="IPR037104">
    <property type="entry name" value="Annexin_sf"/>
</dbReference>
<dbReference type="PANTHER" id="PTHR10502">
    <property type="entry name" value="ANNEXIN"/>
    <property type="match status" value="1"/>
</dbReference>
<reference evidence="5" key="1">
    <citation type="submission" date="2025-05" db="UniProtKB">
        <authorList>
            <consortium name="Ensembl"/>
        </authorList>
    </citation>
    <scope>IDENTIFICATION</scope>
</reference>
<dbReference type="GO" id="GO:0051560">
    <property type="term" value="P:mitochondrial calcium ion homeostasis"/>
    <property type="evidence" value="ECO:0007669"/>
    <property type="project" value="TreeGrafter"/>
</dbReference>
<dbReference type="GO" id="GO:0012506">
    <property type="term" value="C:vesicle membrane"/>
    <property type="evidence" value="ECO:0007669"/>
    <property type="project" value="TreeGrafter"/>
</dbReference>
<keyword evidence="6" id="KW-1185">Reference proteome</keyword>
<comment type="domain">
    <text evidence="4">A pair of annexin repeats may form one binding site for calcium and phospholipid.</text>
</comment>
<evidence type="ECO:0000256" key="2">
    <source>
        <dbReference type="ARBA" id="ARBA00022737"/>
    </source>
</evidence>
<dbReference type="AlphaFoldDB" id="A0A674J0M3"/>
<dbReference type="GO" id="GO:0005634">
    <property type="term" value="C:nucleus"/>
    <property type="evidence" value="ECO:0007669"/>
    <property type="project" value="TreeGrafter"/>
</dbReference>
<dbReference type="Ensembl" id="ENSTMTT00000015261.1">
    <property type="protein sequence ID" value="ENSTMTP00000014755.1"/>
    <property type="gene ID" value="ENSTMTG00000010728.1"/>
</dbReference>
<keyword evidence="4" id="KW-0106">Calcium</keyword>
<name>A0A674J0M3_9SAUR</name>